<gene>
    <name evidence="9" type="ORF">FCN74_11780</name>
</gene>
<keyword evidence="2" id="KW-0813">Transport</keyword>
<dbReference type="InterPro" id="IPR057601">
    <property type="entry name" value="Oar-like_b-barrel"/>
</dbReference>
<dbReference type="PANTHER" id="PTHR30069">
    <property type="entry name" value="TONB-DEPENDENT OUTER MEMBRANE RECEPTOR"/>
    <property type="match status" value="1"/>
</dbReference>
<proteinExistence type="predicted"/>
<keyword evidence="4" id="KW-0812">Transmembrane</keyword>
<evidence type="ECO:0000256" key="1">
    <source>
        <dbReference type="ARBA" id="ARBA00004571"/>
    </source>
</evidence>
<protein>
    <submittedName>
        <fullName evidence="9">TonB-dependent receptor</fullName>
    </submittedName>
</protein>
<dbReference type="RefSeq" id="WP_138932808.1">
    <property type="nucleotide sequence ID" value="NZ_SWMU01000006.1"/>
</dbReference>
<comment type="caution">
    <text evidence="9">The sequence shown here is derived from an EMBL/GenBank/DDBJ whole genome shotgun (WGS) entry which is preliminary data.</text>
</comment>
<keyword evidence="7" id="KW-0732">Signal</keyword>
<evidence type="ECO:0000256" key="6">
    <source>
        <dbReference type="ARBA" id="ARBA00023237"/>
    </source>
</evidence>
<keyword evidence="9" id="KW-0675">Receptor</keyword>
<dbReference type="Gene3D" id="2.170.130.10">
    <property type="entry name" value="TonB-dependent receptor, plug domain"/>
    <property type="match status" value="1"/>
</dbReference>
<dbReference type="InterPro" id="IPR037066">
    <property type="entry name" value="Plug_dom_sf"/>
</dbReference>
<evidence type="ECO:0000256" key="7">
    <source>
        <dbReference type="SAM" id="SignalP"/>
    </source>
</evidence>
<dbReference type="GO" id="GO:0044718">
    <property type="term" value="P:siderophore transmembrane transport"/>
    <property type="evidence" value="ECO:0007669"/>
    <property type="project" value="TreeGrafter"/>
</dbReference>
<dbReference type="SUPFAM" id="SSF56935">
    <property type="entry name" value="Porins"/>
    <property type="match status" value="1"/>
</dbReference>
<dbReference type="Proteomes" id="UP000306552">
    <property type="component" value="Unassembled WGS sequence"/>
</dbReference>
<keyword evidence="6" id="KW-0998">Cell outer membrane</keyword>
<dbReference type="PANTHER" id="PTHR30069:SF46">
    <property type="entry name" value="OAR PROTEIN"/>
    <property type="match status" value="1"/>
</dbReference>
<evidence type="ECO:0000256" key="5">
    <source>
        <dbReference type="ARBA" id="ARBA00023136"/>
    </source>
</evidence>
<feature type="domain" description="TonB-dependent transporter Oar-like beta-barrel" evidence="8">
    <location>
        <begin position="240"/>
        <end position="316"/>
    </location>
</feature>
<evidence type="ECO:0000256" key="4">
    <source>
        <dbReference type="ARBA" id="ARBA00022692"/>
    </source>
</evidence>
<dbReference type="InterPro" id="IPR036942">
    <property type="entry name" value="Beta-barrel_TonB_sf"/>
</dbReference>
<dbReference type="Pfam" id="PF13620">
    <property type="entry name" value="CarboxypepD_reg"/>
    <property type="match status" value="1"/>
</dbReference>
<feature type="signal peptide" evidence="7">
    <location>
        <begin position="1"/>
        <end position="18"/>
    </location>
</feature>
<evidence type="ECO:0000256" key="2">
    <source>
        <dbReference type="ARBA" id="ARBA00022448"/>
    </source>
</evidence>
<evidence type="ECO:0000259" key="8">
    <source>
        <dbReference type="Pfam" id="PF25183"/>
    </source>
</evidence>
<name>A0A4U5TND0_9FLAO</name>
<keyword evidence="10" id="KW-1185">Reference proteome</keyword>
<evidence type="ECO:0000256" key="3">
    <source>
        <dbReference type="ARBA" id="ARBA00022452"/>
    </source>
</evidence>
<dbReference type="Pfam" id="PF25183">
    <property type="entry name" value="OMP_b-brl_4"/>
    <property type="match status" value="2"/>
</dbReference>
<dbReference type="EMBL" id="SWMU01000006">
    <property type="protein sequence ID" value="TKS55437.1"/>
    <property type="molecule type" value="Genomic_DNA"/>
</dbReference>
<feature type="chain" id="PRO_5020358088" evidence="7">
    <location>
        <begin position="19"/>
        <end position="1074"/>
    </location>
</feature>
<organism evidence="9 10">
    <name type="scientific">Mesohalobacter halotolerans</name>
    <dbReference type="NCBI Taxonomy" id="1883405"/>
    <lineage>
        <taxon>Bacteria</taxon>
        <taxon>Pseudomonadati</taxon>
        <taxon>Bacteroidota</taxon>
        <taxon>Flavobacteriia</taxon>
        <taxon>Flavobacteriales</taxon>
        <taxon>Flavobacteriaceae</taxon>
        <taxon>Mesohalobacter</taxon>
    </lineage>
</organism>
<keyword evidence="5" id="KW-0472">Membrane</keyword>
<dbReference type="InterPro" id="IPR008969">
    <property type="entry name" value="CarboxyPept-like_regulatory"/>
</dbReference>
<dbReference type="Gene3D" id="2.60.40.1120">
    <property type="entry name" value="Carboxypeptidase-like, regulatory domain"/>
    <property type="match status" value="1"/>
</dbReference>
<evidence type="ECO:0000313" key="9">
    <source>
        <dbReference type="EMBL" id="TKS55437.1"/>
    </source>
</evidence>
<dbReference type="AlphaFoldDB" id="A0A4U5TND0"/>
<evidence type="ECO:0000313" key="10">
    <source>
        <dbReference type="Proteomes" id="UP000306552"/>
    </source>
</evidence>
<dbReference type="GO" id="GO:0009279">
    <property type="term" value="C:cell outer membrane"/>
    <property type="evidence" value="ECO:0007669"/>
    <property type="project" value="UniProtKB-SubCell"/>
</dbReference>
<feature type="domain" description="TonB-dependent transporter Oar-like beta-barrel" evidence="8">
    <location>
        <begin position="351"/>
        <end position="1012"/>
    </location>
</feature>
<dbReference type="Gene3D" id="2.40.170.20">
    <property type="entry name" value="TonB-dependent receptor, beta-barrel domain"/>
    <property type="match status" value="1"/>
</dbReference>
<comment type="subcellular location">
    <subcellularLocation>
        <location evidence="1">Cell outer membrane</location>
        <topology evidence="1">Multi-pass membrane protein</topology>
    </subcellularLocation>
</comment>
<dbReference type="SUPFAM" id="SSF49464">
    <property type="entry name" value="Carboxypeptidase regulatory domain-like"/>
    <property type="match status" value="1"/>
</dbReference>
<dbReference type="GO" id="GO:0015344">
    <property type="term" value="F:siderophore uptake transmembrane transporter activity"/>
    <property type="evidence" value="ECO:0007669"/>
    <property type="project" value="TreeGrafter"/>
</dbReference>
<dbReference type="InterPro" id="IPR039426">
    <property type="entry name" value="TonB-dep_rcpt-like"/>
</dbReference>
<reference evidence="9 10" key="1">
    <citation type="submission" date="2019-04" db="EMBL/GenBank/DDBJ databases">
        <title>Psychroflexus halotolerans sp. nov., isolated from a marine solar saltern.</title>
        <authorList>
            <person name="Feng X."/>
        </authorList>
    </citation>
    <scope>NUCLEOTIDE SEQUENCE [LARGE SCALE GENOMIC DNA]</scope>
    <source>
        <strain evidence="9 10">WDS2C27</strain>
    </source>
</reference>
<accession>A0A4U5TND0</accession>
<keyword evidence="3" id="KW-1134">Transmembrane beta strand</keyword>
<sequence length="1074" mass="119730">MKKLLLGFILLCGVNAFAQGVTTSSINGQITDQNEEALPGANIIAIHQPTGTKYGVISDFDGFYRIPNMRVGGPYKIEITYVGFKPKTFQNVFLRLGDSEQFSVQLQEEASQLEEVTITARKNDIFDSGQTGSNTNISNREVLTLPSATRSLGDFIRQTPEAQVGENGSIALGGQNNRYNAIYIDGAVQNDVFGLAASGTNGGQTGVNPISIDAIESFQVNLAPFDVKQSGFAGGSINAITRSGTNNFEGSAYYYLRNEDLAGKTPTAIKEDDRERLNEFSAELVGLRVGGPIIENKLFFFVNYERQDDETPQPFNFERYQGDANRQDVVNLRQGIIDAFGYDPGVFEGAPLTLTSDKFIARVDWNIDDKNTIVFKNSYVEAEETETRLSGDRSIDFVNGSEFFPTRTNSTTLEWSTTNGSNMSNNLVLAYTDVLDDRGFVGDAFPFVEIQDGIGEISLGSEQFSTANLLEQKLFSITNNFEYYKGRHKITLGGTFDYFDVKNVFFAQNFGSYTFSSLDDFNTYLDDNASNNAPVDRFSRSYSLFGGVGDDSAGAAVFEYQQLGLYIQDDVDMADNFKLSLGLRFDIPFFSDGTVNEDFNTRSVALLEANGKDLEGARVGQAIESKLHFSPRLGFNWDVFDDKTTQVRGGIGIFTSRIPLVWPGGAYNNNGVSQGFVADFTLPQDDVFFNADPFNQPVQPGAEPGSGANGGNIDLFAPDFKLPQVAKFNIAVDQKLPIWDLVASGEFLYTNTINNVFYQNLNIKGPVGRLNGADNRPFYDRNDVIDDTYGRIILATNTDKGYTYNATFKLTKQFDNGFYGQVAYTYGEAKNIFEGTSSQNSSQWRNLRTVNGKNANPGVARSQFSLGSRLTANAAYEFSYGKNDMFKTTISLFYNGLEGQPFSYIYNEGRDLLNDDSRDNALIYIPRDASEIEFVGSPQEQQQQWNQLNTFINNNSYLNDRRGQYAERNGDRGPWSHIIDLKLLQDFNLQVGKKIHTLQFSFDIFNFTNLLNKDWGRRKFVRSEVGLLTTEEGGPNPKFSFDNRFNESGIVEFDDSGILSSRWQMQVGLRYIFK</sequence>
<dbReference type="OrthoDB" id="9768147at2"/>